<feature type="coiled-coil region" evidence="3">
    <location>
        <begin position="45"/>
        <end position="102"/>
    </location>
</feature>
<comment type="caution">
    <text evidence="5">The sequence shown here is derived from an EMBL/GenBank/DDBJ whole genome shotgun (WGS) entry which is preliminary data.</text>
</comment>
<dbReference type="PANTHER" id="PTHR35089:SF1">
    <property type="entry name" value="CHAPERONE PROTEIN SKP"/>
    <property type="match status" value="1"/>
</dbReference>
<evidence type="ECO:0000256" key="4">
    <source>
        <dbReference type="SAM" id="SignalP"/>
    </source>
</evidence>
<evidence type="ECO:0000256" key="2">
    <source>
        <dbReference type="ARBA" id="ARBA00022729"/>
    </source>
</evidence>
<comment type="similarity">
    <text evidence="1">Belongs to the Skp family.</text>
</comment>
<dbReference type="AlphaFoldDB" id="A0A7X9IKL9"/>
<proteinExistence type="inferred from homology"/>
<dbReference type="SUPFAM" id="SSF111384">
    <property type="entry name" value="OmpH-like"/>
    <property type="match status" value="1"/>
</dbReference>
<dbReference type="Gene3D" id="3.30.910.20">
    <property type="entry name" value="Skp domain"/>
    <property type="match status" value="1"/>
</dbReference>
<evidence type="ECO:0000313" key="6">
    <source>
        <dbReference type="Proteomes" id="UP000524246"/>
    </source>
</evidence>
<feature type="signal peptide" evidence="4">
    <location>
        <begin position="1"/>
        <end position="20"/>
    </location>
</feature>
<dbReference type="EMBL" id="JAAZON010000393">
    <property type="protein sequence ID" value="NMC63254.1"/>
    <property type="molecule type" value="Genomic_DNA"/>
</dbReference>
<protein>
    <submittedName>
        <fullName evidence="5">OmpH family outer membrane protein</fullName>
    </submittedName>
</protein>
<dbReference type="PANTHER" id="PTHR35089">
    <property type="entry name" value="CHAPERONE PROTEIN SKP"/>
    <property type="match status" value="1"/>
</dbReference>
<dbReference type="InterPro" id="IPR005632">
    <property type="entry name" value="Chaperone_Skp"/>
</dbReference>
<organism evidence="5 6">
    <name type="scientific">SAR324 cluster bacterium</name>
    <dbReference type="NCBI Taxonomy" id="2024889"/>
    <lineage>
        <taxon>Bacteria</taxon>
        <taxon>Deltaproteobacteria</taxon>
        <taxon>SAR324 cluster</taxon>
    </lineage>
</organism>
<keyword evidence="2 4" id="KW-0732">Signal</keyword>
<dbReference type="GO" id="GO:0051082">
    <property type="term" value="F:unfolded protein binding"/>
    <property type="evidence" value="ECO:0007669"/>
    <property type="project" value="InterPro"/>
</dbReference>
<feature type="chain" id="PRO_5030847602" evidence="4">
    <location>
        <begin position="21"/>
        <end position="164"/>
    </location>
</feature>
<dbReference type="GO" id="GO:0005829">
    <property type="term" value="C:cytosol"/>
    <property type="evidence" value="ECO:0007669"/>
    <property type="project" value="TreeGrafter"/>
</dbReference>
<evidence type="ECO:0000313" key="5">
    <source>
        <dbReference type="EMBL" id="NMC63254.1"/>
    </source>
</evidence>
<evidence type="ECO:0000256" key="1">
    <source>
        <dbReference type="ARBA" id="ARBA00009091"/>
    </source>
</evidence>
<dbReference type="SMART" id="SM00935">
    <property type="entry name" value="OmpH"/>
    <property type="match status" value="1"/>
</dbReference>
<keyword evidence="3" id="KW-0175">Coiled coil</keyword>
<reference evidence="5 6" key="1">
    <citation type="journal article" date="2020" name="Biotechnol. Biofuels">
        <title>New insights from the biogas microbiome by comprehensive genome-resolved metagenomics of nearly 1600 species originating from multiple anaerobic digesters.</title>
        <authorList>
            <person name="Campanaro S."/>
            <person name="Treu L."/>
            <person name="Rodriguez-R L.M."/>
            <person name="Kovalovszki A."/>
            <person name="Ziels R.M."/>
            <person name="Maus I."/>
            <person name="Zhu X."/>
            <person name="Kougias P.G."/>
            <person name="Basile A."/>
            <person name="Luo G."/>
            <person name="Schluter A."/>
            <person name="Konstantinidis K.T."/>
            <person name="Angelidaki I."/>
        </authorList>
    </citation>
    <scope>NUCLEOTIDE SEQUENCE [LARGE SCALE GENOMIC DNA]</scope>
    <source>
        <strain evidence="5">AS27yjCOA_65</strain>
    </source>
</reference>
<sequence>MKTLPSLIVAIMFFSSPSLVYSEFNVATVDVARVLTESSVAKEKREKIDDNMAAAKSKIEDKQKDLISLQEKMADSKDPKELDKYDKERKELERYIQDSREDIGRQIDKVGKELTTKVLGIVKSYAQEHNIDMVIDSSEKLRSPVLFREKSVDITESIISLMDK</sequence>
<dbReference type="InterPro" id="IPR024930">
    <property type="entry name" value="Skp_dom_sf"/>
</dbReference>
<name>A0A7X9IKL9_9DELT</name>
<dbReference type="GO" id="GO:0050821">
    <property type="term" value="P:protein stabilization"/>
    <property type="evidence" value="ECO:0007669"/>
    <property type="project" value="TreeGrafter"/>
</dbReference>
<dbReference type="Pfam" id="PF03938">
    <property type="entry name" value="OmpH"/>
    <property type="match status" value="1"/>
</dbReference>
<accession>A0A7X9IKL9</accession>
<evidence type="ECO:0000256" key="3">
    <source>
        <dbReference type="SAM" id="Coils"/>
    </source>
</evidence>
<dbReference type="Proteomes" id="UP000524246">
    <property type="component" value="Unassembled WGS sequence"/>
</dbReference>
<gene>
    <name evidence="5" type="ORF">GYA55_08795</name>
</gene>